<dbReference type="EMBL" id="AM746676">
    <property type="protein sequence ID" value="CAN92316.1"/>
    <property type="molecule type" value="Genomic_DNA"/>
</dbReference>
<dbReference type="EC" id="2.7.13.3" evidence="2"/>
<reference evidence="6 7" key="1">
    <citation type="journal article" date="2007" name="Nat. Biotechnol.">
        <title>Complete genome sequence of the myxobacterium Sorangium cellulosum.</title>
        <authorList>
            <person name="Schneiker S."/>
            <person name="Perlova O."/>
            <person name="Kaiser O."/>
            <person name="Gerth K."/>
            <person name="Alici A."/>
            <person name="Altmeyer M.O."/>
            <person name="Bartels D."/>
            <person name="Bekel T."/>
            <person name="Beyer S."/>
            <person name="Bode E."/>
            <person name="Bode H.B."/>
            <person name="Bolten C.J."/>
            <person name="Choudhuri J.V."/>
            <person name="Doss S."/>
            <person name="Elnakady Y.A."/>
            <person name="Frank B."/>
            <person name="Gaigalat L."/>
            <person name="Goesmann A."/>
            <person name="Groeger C."/>
            <person name="Gross F."/>
            <person name="Jelsbak L."/>
            <person name="Jelsbak L."/>
            <person name="Kalinowski J."/>
            <person name="Kegler C."/>
            <person name="Knauber T."/>
            <person name="Konietzny S."/>
            <person name="Kopp M."/>
            <person name="Krause L."/>
            <person name="Krug D."/>
            <person name="Linke B."/>
            <person name="Mahmud T."/>
            <person name="Martinez-Arias R."/>
            <person name="McHardy A.C."/>
            <person name="Merai M."/>
            <person name="Meyer F."/>
            <person name="Mormann S."/>
            <person name="Munoz-Dorado J."/>
            <person name="Perez J."/>
            <person name="Pradella S."/>
            <person name="Rachid S."/>
            <person name="Raddatz G."/>
            <person name="Rosenau F."/>
            <person name="Rueckert C."/>
            <person name="Sasse F."/>
            <person name="Scharfe M."/>
            <person name="Schuster S.C."/>
            <person name="Suen G."/>
            <person name="Treuner-Lange A."/>
            <person name="Velicer G.J."/>
            <person name="Vorholter F.-J."/>
            <person name="Weissman K.J."/>
            <person name="Welch R.D."/>
            <person name="Wenzel S.C."/>
            <person name="Whitworth D.E."/>
            <person name="Wilhelm S."/>
            <person name="Wittmann C."/>
            <person name="Bloecker H."/>
            <person name="Puehler A."/>
            <person name="Mueller R."/>
        </authorList>
    </citation>
    <scope>NUCLEOTIDE SEQUENCE [LARGE SCALE GENOMIC DNA]</scope>
    <source>
        <strain evidence="7">So ce56</strain>
    </source>
</reference>
<evidence type="ECO:0000259" key="5">
    <source>
        <dbReference type="Pfam" id="PF02518"/>
    </source>
</evidence>
<dbReference type="GO" id="GO:0009927">
    <property type="term" value="F:histidine phosphotransfer kinase activity"/>
    <property type="evidence" value="ECO:0007669"/>
    <property type="project" value="TreeGrafter"/>
</dbReference>
<evidence type="ECO:0000313" key="6">
    <source>
        <dbReference type="EMBL" id="CAN92316.1"/>
    </source>
</evidence>
<dbReference type="BioCyc" id="SCEL448385:SCE_RS50650-MONOMER"/>
<evidence type="ECO:0000313" key="7">
    <source>
        <dbReference type="Proteomes" id="UP000002139"/>
    </source>
</evidence>
<dbReference type="AlphaFoldDB" id="A9FVV6"/>
<dbReference type="GO" id="GO:0005886">
    <property type="term" value="C:plasma membrane"/>
    <property type="evidence" value="ECO:0007669"/>
    <property type="project" value="TreeGrafter"/>
</dbReference>
<protein>
    <recommendedName>
        <fullName evidence="2">histidine kinase</fullName>
        <ecNumber evidence="2">2.7.13.3</ecNumber>
    </recommendedName>
</protein>
<dbReference type="KEGG" id="scl:sce2157"/>
<proteinExistence type="predicted"/>
<dbReference type="GO" id="GO:0000155">
    <property type="term" value="F:phosphorelay sensor kinase activity"/>
    <property type="evidence" value="ECO:0007669"/>
    <property type="project" value="TreeGrafter"/>
</dbReference>
<dbReference type="Proteomes" id="UP000002139">
    <property type="component" value="Chromosome"/>
</dbReference>
<dbReference type="Pfam" id="PF02518">
    <property type="entry name" value="HATPase_c"/>
    <property type="match status" value="1"/>
</dbReference>
<keyword evidence="3" id="KW-0808">Transferase</keyword>
<dbReference type="STRING" id="448385.sce2157"/>
<dbReference type="HOGENOM" id="CLU_2604206_0_0_7"/>
<dbReference type="Gene3D" id="3.30.565.10">
    <property type="entry name" value="Histidine kinase-like ATPase, C-terminal domain"/>
    <property type="match status" value="1"/>
</dbReference>
<accession>A9FVV6</accession>
<dbReference type="PANTHER" id="PTHR43047:SF72">
    <property type="entry name" value="OSMOSENSING HISTIDINE PROTEIN KINASE SLN1"/>
    <property type="match status" value="1"/>
</dbReference>
<dbReference type="InterPro" id="IPR004358">
    <property type="entry name" value="Sig_transdc_His_kin-like_C"/>
</dbReference>
<evidence type="ECO:0000256" key="1">
    <source>
        <dbReference type="ARBA" id="ARBA00000085"/>
    </source>
</evidence>
<dbReference type="PANTHER" id="PTHR43047">
    <property type="entry name" value="TWO-COMPONENT HISTIDINE PROTEIN KINASE"/>
    <property type="match status" value="1"/>
</dbReference>
<keyword evidence="4" id="KW-0418">Kinase</keyword>
<dbReference type="RefSeq" id="WP_012234791.1">
    <property type="nucleotide sequence ID" value="NC_010162.1"/>
</dbReference>
<keyword evidence="7" id="KW-1185">Reference proteome</keyword>
<dbReference type="PRINTS" id="PR00344">
    <property type="entry name" value="BCTRLSENSOR"/>
</dbReference>
<organism evidence="6 7">
    <name type="scientific">Sorangium cellulosum (strain So ce56)</name>
    <name type="common">Polyangium cellulosum (strain So ce56)</name>
    <dbReference type="NCBI Taxonomy" id="448385"/>
    <lineage>
        <taxon>Bacteria</taxon>
        <taxon>Pseudomonadati</taxon>
        <taxon>Myxococcota</taxon>
        <taxon>Polyangia</taxon>
        <taxon>Polyangiales</taxon>
        <taxon>Polyangiaceae</taxon>
        <taxon>Sorangium</taxon>
    </lineage>
</organism>
<comment type="catalytic activity">
    <reaction evidence="1">
        <text>ATP + protein L-histidine = ADP + protein N-phospho-L-histidine.</text>
        <dbReference type="EC" id="2.7.13.3"/>
    </reaction>
</comment>
<sequence>MRWTWRLGRDGASCSEVQAAGVTAERGAGRGRWWRQGSGTGLGLSMVERLVTLYGGMIDVRIELDVGTTFSVVLPFASA</sequence>
<dbReference type="InterPro" id="IPR003594">
    <property type="entry name" value="HATPase_dom"/>
</dbReference>
<dbReference type="SUPFAM" id="SSF55874">
    <property type="entry name" value="ATPase domain of HSP90 chaperone/DNA topoisomerase II/histidine kinase"/>
    <property type="match status" value="1"/>
</dbReference>
<feature type="domain" description="Histidine kinase/HSP90-like ATPase" evidence="5">
    <location>
        <begin position="35"/>
        <end position="77"/>
    </location>
</feature>
<dbReference type="InterPro" id="IPR036890">
    <property type="entry name" value="HATPase_C_sf"/>
</dbReference>
<evidence type="ECO:0000256" key="3">
    <source>
        <dbReference type="ARBA" id="ARBA00022679"/>
    </source>
</evidence>
<evidence type="ECO:0000256" key="2">
    <source>
        <dbReference type="ARBA" id="ARBA00012438"/>
    </source>
</evidence>
<gene>
    <name evidence="6" type="ordered locus">sce2157</name>
</gene>
<evidence type="ECO:0000256" key="4">
    <source>
        <dbReference type="ARBA" id="ARBA00022777"/>
    </source>
</evidence>
<name>A9FVV6_SORC5</name>